<reference evidence="1 2" key="1">
    <citation type="journal article" date="2023" name="Plants (Basel)">
        <title>Bridging the Gap: Combining Genomics and Transcriptomics Approaches to Understand Stylosanthes scabra, an Orphan Legume from the Brazilian Caatinga.</title>
        <authorList>
            <person name="Ferreira-Neto J.R.C."/>
            <person name="da Silva M.D."/>
            <person name="Binneck E."/>
            <person name="de Melo N.F."/>
            <person name="da Silva R.H."/>
            <person name="de Melo A.L.T.M."/>
            <person name="Pandolfi V."/>
            <person name="Bustamante F.O."/>
            <person name="Brasileiro-Vidal A.C."/>
            <person name="Benko-Iseppon A.M."/>
        </authorList>
    </citation>
    <scope>NUCLEOTIDE SEQUENCE [LARGE SCALE GENOMIC DNA]</scope>
    <source>
        <tissue evidence="1">Leaves</tissue>
    </source>
</reference>
<comment type="caution">
    <text evidence="1">The sequence shown here is derived from an EMBL/GenBank/DDBJ whole genome shotgun (WGS) entry which is preliminary data.</text>
</comment>
<gene>
    <name evidence="1" type="ORF">PIB30_103290</name>
</gene>
<name>A0ABU6U044_9FABA</name>
<evidence type="ECO:0000313" key="1">
    <source>
        <dbReference type="EMBL" id="MED6153566.1"/>
    </source>
</evidence>
<sequence length="66" mass="7124">DLLSFLYFLHDETDCTPLSMTGCIPQFLYFFGIRWQCLSGMLAFATYAFVASGSSSCSGSSVSCAA</sequence>
<evidence type="ECO:0000313" key="2">
    <source>
        <dbReference type="Proteomes" id="UP001341840"/>
    </source>
</evidence>
<organism evidence="1 2">
    <name type="scientific">Stylosanthes scabra</name>
    <dbReference type="NCBI Taxonomy" id="79078"/>
    <lineage>
        <taxon>Eukaryota</taxon>
        <taxon>Viridiplantae</taxon>
        <taxon>Streptophyta</taxon>
        <taxon>Embryophyta</taxon>
        <taxon>Tracheophyta</taxon>
        <taxon>Spermatophyta</taxon>
        <taxon>Magnoliopsida</taxon>
        <taxon>eudicotyledons</taxon>
        <taxon>Gunneridae</taxon>
        <taxon>Pentapetalae</taxon>
        <taxon>rosids</taxon>
        <taxon>fabids</taxon>
        <taxon>Fabales</taxon>
        <taxon>Fabaceae</taxon>
        <taxon>Papilionoideae</taxon>
        <taxon>50 kb inversion clade</taxon>
        <taxon>dalbergioids sensu lato</taxon>
        <taxon>Dalbergieae</taxon>
        <taxon>Pterocarpus clade</taxon>
        <taxon>Stylosanthes</taxon>
    </lineage>
</organism>
<proteinExistence type="predicted"/>
<keyword evidence="2" id="KW-1185">Reference proteome</keyword>
<dbReference type="Proteomes" id="UP001341840">
    <property type="component" value="Unassembled WGS sequence"/>
</dbReference>
<feature type="non-terminal residue" evidence="1">
    <location>
        <position position="1"/>
    </location>
</feature>
<protein>
    <submittedName>
        <fullName evidence="1">Uncharacterized protein</fullName>
    </submittedName>
</protein>
<dbReference type="EMBL" id="JASCZI010093949">
    <property type="protein sequence ID" value="MED6153566.1"/>
    <property type="molecule type" value="Genomic_DNA"/>
</dbReference>
<accession>A0ABU6U044</accession>